<evidence type="ECO:0000313" key="2">
    <source>
        <dbReference type="Proteomes" id="UP000515208"/>
    </source>
</evidence>
<dbReference type="AlphaFoldDB" id="A0A6P3I5S6"/>
<feature type="compositionally biased region" description="Pro residues" evidence="1">
    <location>
        <begin position="106"/>
        <end position="119"/>
    </location>
</feature>
<evidence type="ECO:0000313" key="3">
    <source>
        <dbReference type="RefSeq" id="XP_010849803.1"/>
    </source>
</evidence>
<dbReference type="GeneID" id="104997045"/>
<gene>
    <name evidence="3" type="primary">LOC104997045</name>
</gene>
<dbReference type="KEGG" id="bbis:104997045"/>
<reference evidence="3" key="1">
    <citation type="submission" date="2025-08" db="UniProtKB">
        <authorList>
            <consortium name="RefSeq"/>
        </authorList>
    </citation>
    <scope>IDENTIFICATION</scope>
    <source>
        <tissue evidence="3">Blood</tissue>
    </source>
</reference>
<proteinExistence type="predicted"/>
<organism evidence="2 3">
    <name type="scientific">Bison bison bison</name>
    <name type="common">North American plains bison</name>
    <dbReference type="NCBI Taxonomy" id="43346"/>
    <lineage>
        <taxon>Eukaryota</taxon>
        <taxon>Metazoa</taxon>
        <taxon>Chordata</taxon>
        <taxon>Craniata</taxon>
        <taxon>Vertebrata</taxon>
        <taxon>Euteleostomi</taxon>
        <taxon>Mammalia</taxon>
        <taxon>Eutheria</taxon>
        <taxon>Laurasiatheria</taxon>
        <taxon>Artiodactyla</taxon>
        <taxon>Ruminantia</taxon>
        <taxon>Pecora</taxon>
        <taxon>Bovidae</taxon>
        <taxon>Bovinae</taxon>
        <taxon>Bison</taxon>
    </lineage>
</organism>
<feature type="region of interest" description="Disordered" evidence="1">
    <location>
        <begin position="1"/>
        <end position="33"/>
    </location>
</feature>
<name>A0A6P3I5S6_BISBB</name>
<feature type="region of interest" description="Disordered" evidence="1">
    <location>
        <begin position="54"/>
        <end position="258"/>
    </location>
</feature>
<sequence>MHGLTCSHAPRAASPARRRRVPSRPRPPRMCFRRSNRGVCANVGFVVRRVAEGGGAPLPEIPQSASGAGGSSSPLGGRKPAGRCGRPLPSSEERRLHNFVRRRLAPPAPPPPLTRPPAGPFVEAGKGAPEAREGGGPRGARRRPPGNRLRSRHTGSSSPVEGRRAGPAAPRLSRPGCRRAGNFVPGDQVFSAPGSAPARSRRPPQAGLRGTWRPGSPDRAPRQSAPAPRSLPAGSSRAGTRLAWSGAPGADGACREPGASMDAWCCHGPVYSD</sequence>
<dbReference type="Proteomes" id="UP000515208">
    <property type="component" value="Unplaced"/>
</dbReference>
<protein>
    <submittedName>
        <fullName evidence="3">Basic proline-rich protein-like</fullName>
    </submittedName>
</protein>
<evidence type="ECO:0000256" key="1">
    <source>
        <dbReference type="SAM" id="MobiDB-lite"/>
    </source>
</evidence>
<feature type="compositionally biased region" description="Basic residues" evidence="1">
    <location>
        <begin position="16"/>
        <end position="33"/>
    </location>
</feature>
<accession>A0A6P3I5S6</accession>
<keyword evidence="2" id="KW-1185">Reference proteome</keyword>
<feature type="compositionally biased region" description="Basic residues" evidence="1">
    <location>
        <begin position="139"/>
        <end position="153"/>
    </location>
</feature>
<dbReference type="RefSeq" id="XP_010849803.1">
    <property type="nucleotide sequence ID" value="XM_010851501.1"/>
</dbReference>